<dbReference type="PROSITE" id="PS00409">
    <property type="entry name" value="PROKAR_NTER_METHYL"/>
    <property type="match status" value="1"/>
</dbReference>
<gene>
    <name evidence="2" type="ORF">D5039_10345</name>
</gene>
<organism evidence="2 3">
    <name type="scientific">Verminephrobacter aporrectodeae subsp. tuberculatae</name>
    <dbReference type="NCBI Taxonomy" id="1110392"/>
    <lineage>
        <taxon>Bacteria</taxon>
        <taxon>Pseudomonadati</taxon>
        <taxon>Pseudomonadota</taxon>
        <taxon>Betaproteobacteria</taxon>
        <taxon>Burkholderiales</taxon>
        <taxon>Comamonadaceae</taxon>
        <taxon>Verminephrobacter</taxon>
    </lineage>
</organism>
<dbReference type="Proteomes" id="UP001208935">
    <property type="component" value="Unassembled WGS sequence"/>
</dbReference>
<dbReference type="InterPro" id="IPR012902">
    <property type="entry name" value="N_methyl_site"/>
</dbReference>
<dbReference type="NCBIfam" id="TIGR02532">
    <property type="entry name" value="IV_pilin_GFxxxE"/>
    <property type="match status" value="1"/>
</dbReference>
<name>A0ABT3KTG0_9BURK</name>
<feature type="transmembrane region" description="Helical" evidence="1">
    <location>
        <begin position="18"/>
        <end position="39"/>
    </location>
</feature>
<keyword evidence="3" id="KW-1185">Reference proteome</keyword>
<keyword evidence="1" id="KW-0812">Transmembrane</keyword>
<keyword evidence="1" id="KW-1133">Transmembrane helix</keyword>
<proteinExistence type="predicted"/>
<accession>A0ABT3KTG0</accession>
<dbReference type="Pfam" id="PF07963">
    <property type="entry name" value="N_methyl"/>
    <property type="match status" value="1"/>
</dbReference>
<protein>
    <submittedName>
        <fullName evidence="2">Prepilin-type N-terminal cleavage/methylation domain-containing protein</fullName>
    </submittedName>
</protein>
<dbReference type="RefSeq" id="WP_265282178.1">
    <property type="nucleotide sequence ID" value="NZ_QZCW01000002.1"/>
</dbReference>
<evidence type="ECO:0000313" key="3">
    <source>
        <dbReference type="Proteomes" id="UP001208935"/>
    </source>
</evidence>
<keyword evidence="1" id="KW-0472">Membrane</keyword>
<evidence type="ECO:0000313" key="2">
    <source>
        <dbReference type="EMBL" id="MCW5321535.1"/>
    </source>
</evidence>
<sequence length="202" mass="22103">MQRTTLQRGAGGFTLLELLIALAVTAAVVALMFAGIGMVGRSQERSQRLLDRSERMLLVGQWLGRKFDALRTLSRYDGGTLVSFFNGNAAGAVWVAPLPERGAAGGLHVLRMTPLRHADGRIDLSVEALPYDGALMALDWGPALRATLLTDLRGLQWYYQDGRTAQWTQQWKAAGFPVRVRVEIADETGSWPPLVFPLAGAR</sequence>
<reference evidence="3" key="1">
    <citation type="submission" date="2023-07" db="EMBL/GenBank/DDBJ databases">
        <title>Verminephrobacter genomes.</title>
        <authorList>
            <person name="Lund M.B."/>
        </authorList>
    </citation>
    <scope>NUCLEOTIDE SEQUENCE [LARGE SCALE GENOMIC DNA]</scope>
    <source>
        <strain evidence="3">AtM5-05</strain>
    </source>
</reference>
<comment type="caution">
    <text evidence="2">The sequence shown here is derived from an EMBL/GenBank/DDBJ whole genome shotgun (WGS) entry which is preliminary data.</text>
</comment>
<evidence type="ECO:0000256" key="1">
    <source>
        <dbReference type="SAM" id="Phobius"/>
    </source>
</evidence>
<dbReference type="EMBL" id="QZCW01000002">
    <property type="protein sequence ID" value="MCW5321535.1"/>
    <property type="molecule type" value="Genomic_DNA"/>
</dbReference>